<name>A0A507DG38_9FUNG</name>
<evidence type="ECO:0000259" key="2">
    <source>
        <dbReference type="SMART" id="SM01173"/>
    </source>
</evidence>
<dbReference type="GO" id="GO:0000776">
    <property type="term" value="C:kinetochore"/>
    <property type="evidence" value="ECO:0007669"/>
    <property type="project" value="TreeGrafter"/>
</dbReference>
<feature type="region of interest" description="Disordered" evidence="1">
    <location>
        <begin position="1"/>
        <end position="65"/>
    </location>
</feature>
<dbReference type="PANTHER" id="PTHR21032">
    <property type="entry name" value="G PATCH DOMAIN-CONTAINING PROTEIN 11"/>
    <property type="match status" value="1"/>
</dbReference>
<feature type="compositionally biased region" description="Basic and acidic residues" evidence="1">
    <location>
        <begin position="199"/>
        <end position="217"/>
    </location>
</feature>
<proteinExistence type="predicted"/>
<dbReference type="VEuPathDB" id="FungiDB:SeMB42_g02604"/>
<evidence type="ECO:0000256" key="1">
    <source>
        <dbReference type="SAM" id="MobiDB-lite"/>
    </source>
</evidence>
<dbReference type="OrthoDB" id="786951at2759"/>
<evidence type="ECO:0000313" key="4">
    <source>
        <dbReference type="Proteomes" id="UP000320475"/>
    </source>
</evidence>
<feature type="region of interest" description="Disordered" evidence="1">
    <location>
        <begin position="199"/>
        <end position="219"/>
    </location>
</feature>
<dbReference type="InterPro" id="IPR025239">
    <property type="entry name" value="DUF4187"/>
</dbReference>
<dbReference type="PANTHER" id="PTHR21032:SF0">
    <property type="entry name" value="G PATCH DOMAIN-CONTAINING PROTEIN 11"/>
    <property type="match status" value="1"/>
</dbReference>
<feature type="compositionally biased region" description="Low complexity" evidence="1">
    <location>
        <begin position="44"/>
        <end position="59"/>
    </location>
</feature>
<dbReference type="Pfam" id="PF13821">
    <property type="entry name" value="DUF4187"/>
    <property type="match status" value="1"/>
</dbReference>
<dbReference type="InterPro" id="IPR039249">
    <property type="entry name" value="GPATCH11"/>
</dbReference>
<accession>A0A507DG38</accession>
<dbReference type="AlphaFoldDB" id="A0A507DG38"/>
<dbReference type="SMART" id="SM01173">
    <property type="entry name" value="DUF4187"/>
    <property type="match status" value="1"/>
</dbReference>
<dbReference type="EMBL" id="QEAM01000015">
    <property type="protein sequence ID" value="TPX50632.1"/>
    <property type="molecule type" value="Genomic_DNA"/>
</dbReference>
<feature type="domain" description="DUF4187" evidence="2">
    <location>
        <begin position="221"/>
        <end position="277"/>
    </location>
</feature>
<organism evidence="3 4">
    <name type="scientific">Synchytrium endobioticum</name>
    <dbReference type="NCBI Taxonomy" id="286115"/>
    <lineage>
        <taxon>Eukaryota</taxon>
        <taxon>Fungi</taxon>
        <taxon>Fungi incertae sedis</taxon>
        <taxon>Chytridiomycota</taxon>
        <taxon>Chytridiomycota incertae sedis</taxon>
        <taxon>Chytridiomycetes</taxon>
        <taxon>Synchytriales</taxon>
        <taxon>Synchytriaceae</taxon>
        <taxon>Synchytrium</taxon>
    </lineage>
</organism>
<gene>
    <name evidence="3" type="ORF">SeLEV6574_g00800</name>
</gene>
<sequence length="280" mass="31616">MSRPGLGSTPDQDPASEDEDDYMSAAILASASTAHPQQPPQTYSQRRAAALAKQQASHLKPLRVREQEARQEAFDTRIDATNVGFRMLSRLGYRELDRLGIGIRTTSNKRHSSAAGERDEEDSIHLKTREEYRSAMNSRFQMRHVAELVQKARRACESLDTGVGSERNKYWMPLPVASDEEMSSQTKLFDVIGSSQEEYSHEAFDEGGRKKASKDDGANAQEENVVNDFDVLEPPQQLQDITEYLRDTHHYCIYCGTKYNDRLDLGSSCPGNKEELHDEL</sequence>
<evidence type="ECO:0000313" key="3">
    <source>
        <dbReference type="EMBL" id="TPX50632.1"/>
    </source>
</evidence>
<protein>
    <recommendedName>
        <fullName evidence="2">DUF4187 domain-containing protein</fullName>
    </recommendedName>
</protein>
<comment type="caution">
    <text evidence="3">The sequence shown here is derived from an EMBL/GenBank/DDBJ whole genome shotgun (WGS) entry which is preliminary data.</text>
</comment>
<feature type="compositionally biased region" description="Polar residues" evidence="1">
    <location>
        <begin position="30"/>
        <end position="43"/>
    </location>
</feature>
<dbReference type="Proteomes" id="UP000320475">
    <property type="component" value="Unassembled WGS sequence"/>
</dbReference>
<reference evidence="3 4" key="1">
    <citation type="journal article" date="2019" name="Sci. Rep.">
        <title>Comparative genomics of chytrid fungi reveal insights into the obligate biotrophic and pathogenic lifestyle of Synchytrium endobioticum.</title>
        <authorList>
            <person name="van de Vossenberg B.T.L.H."/>
            <person name="Warris S."/>
            <person name="Nguyen H.D.T."/>
            <person name="van Gent-Pelzer M.P.E."/>
            <person name="Joly D.L."/>
            <person name="van de Geest H.C."/>
            <person name="Bonants P.J.M."/>
            <person name="Smith D.S."/>
            <person name="Levesque C.A."/>
            <person name="van der Lee T.A.J."/>
        </authorList>
    </citation>
    <scope>NUCLEOTIDE SEQUENCE [LARGE SCALE GENOMIC DNA]</scope>
    <source>
        <strain evidence="3 4">LEV6574</strain>
    </source>
</reference>